<dbReference type="HOGENOM" id="CLU_1948863_0_0_1"/>
<evidence type="ECO:0000313" key="2">
    <source>
        <dbReference type="Proteomes" id="UP000053029"/>
    </source>
</evidence>
<organism evidence="1 2">
    <name type="scientific">Fonsecaea pedrosoi CBS 271.37</name>
    <dbReference type="NCBI Taxonomy" id="1442368"/>
    <lineage>
        <taxon>Eukaryota</taxon>
        <taxon>Fungi</taxon>
        <taxon>Dikarya</taxon>
        <taxon>Ascomycota</taxon>
        <taxon>Pezizomycotina</taxon>
        <taxon>Eurotiomycetes</taxon>
        <taxon>Chaetothyriomycetidae</taxon>
        <taxon>Chaetothyriales</taxon>
        <taxon>Herpotrichiellaceae</taxon>
        <taxon>Fonsecaea</taxon>
    </lineage>
</organism>
<name>A0A0D2ELV6_9EURO</name>
<evidence type="ECO:0000313" key="1">
    <source>
        <dbReference type="EMBL" id="KIW75372.1"/>
    </source>
</evidence>
<keyword evidence="2" id="KW-1185">Reference proteome</keyword>
<reference evidence="1 2" key="1">
    <citation type="submission" date="2015-01" db="EMBL/GenBank/DDBJ databases">
        <title>The Genome Sequence of Fonsecaea pedrosoi CBS 271.37.</title>
        <authorList>
            <consortium name="The Broad Institute Genomics Platform"/>
            <person name="Cuomo C."/>
            <person name="de Hoog S."/>
            <person name="Gorbushina A."/>
            <person name="Stielow B."/>
            <person name="Teixiera M."/>
            <person name="Abouelleil A."/>
            <person name="Chapman S.B."/>
            <person name="Priest M."/>
            <person name="Young S.K."/>
            <person name="Wortman J."/>
            <person name="Nusbaum C."/>
            <person name="Birren B."/>
        </authorList>
    </citation>
    <scope>NUCLEOTIDE SEQUENCE [LARGE SCALE GENOMIC DNA]</scope>
    <source>
        <strain evidence="1 2">CBS 271.37</strain>
    </source>
</reference>
<dbReference type="Proteomes" id="UP000053029">
    <property type="component" value="Unassembled WGS sequence"/>
</dbReference>
<dbReference type="RefSeq" id="XP_013279180.1">
    <property type="nucleotide sequence ID" value="XM_013423726.1"/>
</dbReference>
<dbReference type="GeneID" id="25309603"/>
<sequence>MKARFGDDDLSQSWRKKLSDLALLFDYHPCHSTVPSGTSPVKAFMKSFLGNALVQMSTYAGFTTAQLSLNGDFAYCEARMFTFYDLSMMPIRLSVPAPSNRSLERNSDWLVGQLMRQTSMKPRSARYAR</sequence>
<protein>
    <submittedName>
        <fullName evidence="1">Uncharacterized protein</fullName>
    </submittedName>
</protein>
<dbReference type="EMBL" id="KN846975">
    <property type="protein sequence ID" value="KIW75372.1"/>
    <property type="molecule type" value="Genomic_DNA"/>
</dbReference>
<dbReference type="VEuPathDB" id="FungiDB:Z517_10113"/>
<gene>
    <name evidence="1" type="ORF">Z517_10113</name>
</gene>
<accession>A0A0D2ELV6</accession>
<proteinExistence type="predicted"/>
<dbReference type="AlphaFoldDB" id="A0A0D2ELV6"/>